<name>L1JUP4_GUITC</name>
<evidence type="ECO:0008006" key="6">
    <source>
        <dbReference type="Google" id="ProtNLM"/>
    </source>
</evidence>
<evidence type="ECO:0000313" key="3">
    <source>
        <dbReference type="EMBL" id="EKX51925.1"/>
    </source>
</evidence>
<feature type="transmembrane region" description="Helical" evidence="2">
    <location>
        <begin position="308"/>
        <end position="331"/>
    </location>
</feature>
<dbReference type="KEGG" id="gtt:GUITHDRAFT_102536"/>
<feature type="transmembrane region" description="Helical" evidence="2">
    <location>
        <begin position="179"/>
        <end position="197"/>
    </location>
</feature>
<evidence type="ECO:0000256" key="2">
    <source>
        <dbReference type="SAM" id="Phobius"/>
    </source>
</evidence>
<keyword evidence="5" id="KW-1185">Reference proteome</keyword>
<dbReference type="EnsemblProtists" id="EKX51925">
    <property type="protein sequence ID" value="EKX51925"/>
    <property type="gene ID" value="GUITHDRAFT_102536"/>
</dbReference>
<dbReference type="EMBL" id="JH992974">
    <property type="protein sequence ID" value="EKX51925.1"/>
    <property type="molecule type" value="Genomic_DNA"/>
</dbReference>
<dbReference type="AlphaFoldDB" id="L1JUP4"/>
<dbReference type="Proteomes" id="UP000011087">
    <property type="component" value="Unassembled WGS sequence"/>
</dbReference>
<sequence length="412" mass="45480">MMYDAPLSNTPLPGSVDPSGSAAIASESAHTINLENESGLGKLGTTTTQEPIAELEKELELSVFLDTLEIDKGVAHLKIHRKSPSSCPVELRSYMFMIRATTFVSSCQGFTYRNRSFSSVTSSVMFGKAHQLSTSFESVTLIKFNFISELFLCLFQILTFSTTYNAMKALDMSQYQNTVGLAAFTFILSLIVAFNNRPANRYFWRQPQHGPQTMRWQIIYFSYHVLIAILVMIVLILVNTCTKCSMGTTGGGNSGTQTSPPEIGAFCPSSSSRLHTPDFLRESLRINAIPSTCGVCDSSRKNACENGVVMSLVVLIMILIRAPVWFVLTAYGMTREAVKPAVLFPSRYVVFHGPPFLGFPFGACMSPAHAREVFENFKRAGVDEQLSSKLQCSLLGTLWNSVGLTLSRFVRH</sequence>
<reference evidence="5" key="2">
    <citation type="submission" date="2012-11" db="EMBL/GenBank/DDBJ databases">
        <authorList>
            <person name="Kuo A."/>
            <person name="Curtis B.A."/>
            <person name="Tanifuji G."/>
            <person name="Burki F."/>
            <person name="Gruber A."/>
            <person name="Irimia M."/>
            <person name="Maruyama S."/>
            <person name="Arias M.C."/>
            <person name="Ball S.G."/>
            <person name="Gile G.H."/>
            <person name="Hirakawa Y."/>
            <person name="Hopkins J.F."/>
            <person name="Rensing S.A."/>
            <person name="Schmutz J."/>
            <person name="Symeonidi A."/>
            <person name="Elias M."/>
            <person name="Eveleigh R.J."/>
            <person name="Herman E.K."/>
            <person name="Klute M.J."/>
            <person name="Nakayama T."/>
            <person name="Obornik M."/>
            <person name="Reyes-Prieto A."/>
            <person name="Armbrust E.V."/>
            <person name="Aves S.J."/>
            <person name="Beiko R.G."/>
            <person name="Coutinho P."/>
            <person name="Dacks J.B."/>
            <person name="Durnford D.G."/>
            <person name="Fast N.M."/>
            <person name="Green B.R."/>
            <person name="Grisdale C."/>
            <person name="Hempe F."/>
            <person name="Henrissat B."/>
            <person name="Hoppner M.P."/>
            <person name="Ishida K.-I."/>
            <person name="Kim E."/>
            <person name="Koreny L."/>
            <person name="Kroth P.G."/>
            <person name="Liu Y."/>
            <person name="Malik S.-B."/>
            <person name="Maier U.G."/>
            <person name="McRose D."/>
            <person name="Mock T."/>
            <person name="Neilson J.A."/>
            <person name="Onodera N.T."/>
            <person name="Poole A.M."/>
            <person name="Pritham E.J."/>
            <person name="Richards T.A."/>
            <person name="Rocap G."/>
            <person name="Roy S.W."/>
            <person name="Sarai C."/>
            <person name="Schaack S."/>
            <person name="Shirato S."/>
            <person name="Slamovits C.H."/>
            <person name="Spencer D.F."/>
            <person name="Suzuki S."/>
            <person name="Worden A.Z."/>
            <person name="Zauner S."/>
            <person name="Barry K."/>
            <person name="Bell C."/>
            <person name="Bharti A.K."/>
            <person name="Crow J.A."/>
            <person name="Grimwood J."/>
            <person name="Kramer R."/>
            <person name="Lindquist E."/>
            <person name="Lucas S."/>
            <person name="Salamov A."/>
            <person name="McFadden G.I."/>
            <person name="Lane C.E."/>
            <person name="Keeling P.J."/>
            <person name="Gray M.W."/>
            <person name="Grigoriev I.V."/>
            <person name="Archibald J.M."/>
        </authorList>
    </citation>
    <scope>NUCLEOTIDE SEQUENCE</scope>
    <source>
        <strain evidence="5">CCMP2712</strain>
    </source>
</reference>
<dbReference type="HOGENOM" id="CLU_668084_0_0_1"/>
<feature type="transmembrane region" description="Helical" evidence="2">
    <location>
        <begin position="218"/>
        <end position="238"/>
    </location>
</feature>
<dbReference type="GeneID" id="17308496"/>
<gene>
    <name evidence="3" type="ORF">GUITHDRAFT_102536</name>
</gene>
<dbReference type="RefSeq" id="XP_005838905.1">
    <property type="nucleotide sequence ID" value="XM_005838848.1"/>
</dbReference>
<dbReference type="PaxDb" id="55529-EKX51925"/>
<evidence type="ECO:0000313" key="5">
    <source>
        <dbReference type="Proteomes" id="UP000011087"/>
    </source>
</evidence>
<feature type="transmembrane region" description="Helical" evidence="2">
    <location>
        <begin position="146"/>
        <end position="167"/>
    </location>
</feature>
<proteinExistence type="predicted"/>
<feature type="region of interest" description="Disordered" evidence="1">
    <location>
        <begin position="1"/>
        <end position="22"/>
    </location>
</feature>
<keyword evidence="2" id="KW-1133">Transmembrane helix</keyword>
<accession>L1JUP4</accession>
<organism evidence="3">
    <name type="scientific">Guillardia theta (strain CCMP2712)</name>
    <name type="common">Cryptophyte</name>
    <dbReference type="NCBI Taxonomy" id="905079"/>
    <lineage>
        <taxon>Eukaryota</taxon>
        <taxon>Cryptophyceae</taxon>
        <taxon>Pyrenomonadales</taxon>
        <taxon>Geminigeraceae</taxon>
        <taxon>Guillardia</taxon>
    </lineage>
</organism>
<evidence type="ECO:0000256" key="1">
    <source>
        <dbReference type="SAM" id="MobiDB-lite"/>
    </source>
</evidence>
<keyword evidence="2" id="KW-0812">Transmembrane</keyword>
<reference evidence="4" key="3">
    <citation type="submission" date="2016-03" db="UniProtKB">
        <authorList>
            <consortium name="EnsemblProtists"/>
        </authorList>
    </citation>
    <scope>IDENTIFICATION</scope>
</reference>
<evidence type="ECO:0000313" key="4">
    <source>
        <dbReference type="EnsemblProtists" id="EKX51925"/>
    </source>
</evidence>
<protein>
    <recommendedName>
        <fullName evidence="6">Transmembrane protein</fullName>
    </recommendedName>
</protein>
<reference evidence="3 5" key="1">
    <citation type="journal article" date="2012" name="Nature">
        <title>Algal genomes reveal evolutionary mosaicism and the fate of nucleomorphs.</title>
        <authorList>
            <consortium name="DOE Joint Genome Institute"/>
            <person name="Curtis B.A."/>
            <person name="Tanifuji G."/>
            <person name="Burki F."/>
            <person name="Gruber A."/>
            <person name="Irimia M."/>
            <person name="Maruyama S."/>
            <person name="Arias M.C."/>
            <person name="Ball S.G."/>
            <person name="Gile G.H."/>
            <person name="Hirakawa Y."/>
            <person name="Hopkins J.F."/>
            <person name="Kuo A."/>
            <person name="Rensing S.A."/>
            <person name="Schmutz J."/>
            <person name="Symeonidi A."/>
            <person name="Elias M."/>
            <person name="Eveleigh R.J."/>
            <person name="Herman E.K."/>
            <person name="Klute M.J."/>
            <person name="Nakayama T."/>
            <person name="Obornik M."/>
            <person name="Reyes-Prieto A."/>
            <person name="Armbrust E.V."/>
            <person name="Aves S.J."/>
            <person name="Beiko R.G."/>
            <person name="Coutinho P."/>
            <person name="Dacks J.B."/>
            <person name="Durnford D.G."/>
            <person name="Fast N.M."/>
            <person name="Green B.R."/>
            <person name="Grisdale C.J."/>
            <person name="Hempel F."/>
            <person name="Henrissat B."/>
            <person name="Hoppner M.P."/>
            <person name="Ishida K."/>
            <person name="Kim E."/>
            <person name="Koreny L."/>
            <person name="Kroth P.G."/>
            <person name="Liu Y."/>
            <person name="Malik S.B."/>
            <person name="Maier U.G."/>
            <person name="McRose D."/>
            <person name="Mock T."/>
            <person name="Neilson J.A."/>
            <person name="Onodera N.T."/>
            <person name="Poole A.M."/>
            <person name="Pritham E.J."/>
            <person name="Richards T.A."/>
            <person name="Rocap G."/>
            <person name="Roy S.W."/>
            <person name="Sarai C."/>
            <person name="Schaack S."/>
            <person name="Shirato S."/>
            <person name="Slamovits C.H."/>
            <person name="Spencer D.F."/>
            <person name="Suzuki S."/>
            <person name="Worden A.Z."/>
            <person name="Zauner S."/>
            <person name="Barry K."/>
            <person name="Bell C."/>
            <person name="Bharti A.K."/>
            <person name="Crow J.A."/>
            <person name="Grimwood J."/>
            <person name="Kramer R."/>
            <person name="Lindquist E."/>
            <person name="Lucas S."/>
            <person name="Salamov A."/>
            <person name="McFadden G.I."/>
            <person name="Lane C.E."/>
            <person name="Keeling P.J."/>
            <person name="Gray M.W."/>
            <person name="Grigoriev I.V."/>
            <person name="Archibald J.M."/>
        </authorList>
    </citation>
    <scope>NUCLEOTIDE SEQUENCE</scope>
    <source>
        <strain evidence="3 5">CCMP2712</strain>
    </source>
</reference>
<keyword evidence="2" id="KW-0472">Membrane</keyword>